<name>A0A372NS21_9SPHI</name>
<keyword evidence="3" id="KW-0808">Transferase</keyword>
<dbReference type="OrthoDB" id="9800276at2"/>
<comment type="caution">
    <text evidence="3">The sequence shown here is derived from an EMBL/GenBank/DDBJ whole genome shotgun (WGS) entry which is preliminary data.</text>
</comment>
<dbReference type="PANTHER" id="PTHR43646:SF3">
    <property type="entry name" value="SLR1566 PROTEIN"/>
    <property type="match status" value="1"/>
</dbReference>
<dbReference type="AlphaFoldDB" id="A0A372NS21"/>
<feature type="transmembrane region" description="Helical" evidence="1">
    <location>
        <begin position="6"/>
        <end position="24"/>
    </location>
</feature>
<dbReference type="EMBL" id="QWDC01000002">
    <property type="protein sequence ID" value="RFZ91754.1"/>
    <property type="molecule type" value="Genomic_DNA"/>
</dbReference>
<keyword evidence="1" id="KW-0812">Transmembrane</keyword>
<keyword evidence="1" id="KW-0472">Membrane</keyword>
<accession>A0A372NS21</accession>
<organism evidence="3 4">
    <name type="scientific">Mucilaginibacter conchicola</name>
    <dbReference type="NCBI Taxonomy" id="2303333"/>
    <lineage>
        <taxon>Bacteria</taxon>
        <taxon>Pseudomonadati</taxon>
        <taxon>Bacteroidota</taxon>
        <taxon>Sphingobacteriia</taxon>
        <taxon>Sphingobacteriales</taxon>
        <taxon>Sphingobacteriaceae</taxon>
        <taxon>Mucilaginibacter</taxon>
    </lineage>
</organism>
<dbReference type="Gene3D" id="3.90.550.10">
    <property type="entry name" value="Spore Coat Polysaccharide Biosynthesis Protein SpsA, Chain A"/>
    <property type="match status" value="1"/>
</dbReference>
<dbReference type="InterPro" id="IPR001173">
    <property type="entry name" value="Glyco_trans_2-like"/>
</dbReference>
<keyword evidence="4" id="KW-1185">Reference proteome</keyword>
<feature type="transmembrane region" description="Helical" evidence="1">
    <location>
        <begin position="302"/>
        <end position="323"/>
    </location>
</feature>
<dbReference type="Proteomes" id="UP000264217">
    <property type="component" value="Unassembled WGS sequence"/>
</dbReference>
<proteinExistence type="predicted"/>
<evidence type="ECO:0000259" key="2">
    <source>
        <dbReference type="Pfam" id="PF00535"/>
    </source>
</evidence>
<keyword evidence="1" id="KW-1133">Transmembrane helix</keyword>
<reference evidence="3 4" key="1">
    <citation type="submission" date="2018-08" db="EMBL/GenBank/DDBJ databases">
        <title>Mucilaginibacter sp. MYSH2.</title>
        <authorList>
            <person name="Seo T."/>
        </authorList>
    </citation>
    <scope>NUCLEOTIDE SEQUENCE [LARGE SCALE GENOMIC DNA]</scope>
    <source>
        <strain evidence="3 4">MYSH2</strain>
    </source>
</reference>
<sequence>MIIALYVTFFFLILRFTVTLFNFLSNPKLPRIVRHYHDKVSILIPARNEAEDILTLLQSIHAQDYQNYEVIILDDNSTDDTFAICEAFAAEHPKFKIIKGKPLAKGWLGKNYACHQLSELATGNYFMFLDADEKVYNGLLNSAIHRMSLRQLSLLSLFTNQEMRSTGEKIAVPLMHYILLNLLPLRLVYLLRSPALSAASGQFMLFDASVYSEYQWHQLVKNKVVEDVEIMKLVKASKLNGEALLANGMISCRMYKNYNEALNGFGKNFLAAFNYNIIGFSLYLLIVIGGPVLVIATGKPGLISMAVTLILSARLMISLSAGQNALRNFLWHPVQMLALLHIGVTSIQQRLTKTTVWKGRKIS</sequence>
<dbReference type="PANTHER" id="PTHR43646">
    <property type="entry name" value="GLYCOSYLTRANSFERASE"/>
    <property type="match status" value="1"/>
</dbReference>
<dbReference type="InterPro" id="IPR029044">
    <property type="entry name" value="Nucleotide-diphossugar_trans"/>
</dbReference>
<dbReference type="CDD" id="cd00761">
    <property type="entry name" value="Glyco_tranf_GTA_type"/>
    <property type="match status" value="1"/>
</dbReference>
<protein>
    <submittedName>
        <fullName evidence="3">Glycosyltransferase</fullName>
    </submittedName>
</protein>
<dbReference type="SUPFAM" id="SSF53448">
    <property type="entry name" value="Nucleotide-diphospho-sugar transferases"/>
    <property type="match status" value="1"/>
</dbReference>
<evidence type="ECO:0000256" key="1">
    <source>
        <dbReference type="SAM" id="Phobius"/>
    </source>
</evidence>
<evidence type="ECO:0000313" key="4">
    <source>
        <dbReference type="Proteomes" id="UP000264217"/>
    </source>
</evidence>
<feature type="domain" description="Glycosyltransferase 2-like" evidence="2">
    <location>
        <begin position="41"/>
        <end position="148"/>
    </location>
</feature>
<dbReference type="RefSeq" id="WP_117391466.1">
    <property type="nucleotide sequence ID" value="NZ_QWDC01000002.1"/>
</dbReference>
<evidence type="ECO:0000313" key="3">
    <source>
        <dbReference type="EMBL" id="RFZ91754.1"/>
    </source>
</evidence>
<feature type="transmembrane region" description="Helical" evidence="1">
    <location>
        <begin position="273"/>
        <end position="295"/>
    </location>
</feature>
<gene>
    <name evidence="3" type="ORF">D0C36_09855</name>
</gene>
<dbReference type="GO" id="GO:0016740">
    <property type="term" value="F:transferase activity"/>
    <property type="evidence" value="ECO:0007669"/>
    <property type="project" value="UniProtKB-KW"/>
</dbReference>
<dbReference type="Pfam" id="PF00535">
    <property type="entry name" value="Glycos_transf_2"/>
    <property type="match status" value="1"/>
</dbReference>